<dbReference type="AlphaFoldDB" id="A0A2I8F3U0"/>
<organism evidence="1 2">
    <name type="scientific">Paraburkholderia terrae</name>
    <dbReference type="NCBI Taxonomy" id="311230"/>
    <lineage>
        <taxon>Bacteria</taxon>
        <taxon>Pseudomonadati</taxon>
        <taxon>Pseudomonadota</taxon>
        <taxon>Betaproteobacteria</taxon>
        <taxon>Burkholderiales</taxon>
        <taxon>Burkholderiaceae</taxon>
        <taxon>Paraburkholderia</taxon>
    </lineage>
</organism>
<dbReference type="Proteomes" id="UP000243502">
    <property type="component" value="Chromosome 3"/>
</dbReference>
<evidence type="ECO:0000313" key="1">
    <source>
        <dbReference type="EMBL" id="AUT65734.1"/>
    </source>
</evidence>
<sequence length="265" mass="28735">MRDRLMRIWPRGHCRVRLSRDAVSVLRVSGSRKATPVLVERPLPALAGAASDTLAAPIAAALDAAGGARVPVYVTIDDDLVRYFVVTPPANGGRMQDLRAAAGVRFQVLYGEPLADWHLAADWQCAAPFLACAVSRRLHAALQVAVDTQRGCLASVMPNFVAAWNRSRRRLGSHTWLATLGESALTLGLVAEAKKPRLAAVRTLPLPKTIPSMTWLRDQLSRAALLDNVAAPSVLHIHGRPLDEWQPDPASSADVGLSVQWHPQR</sequence>
<dbReference type="RefSeq" id="WP_042313367.1">
    <property type="nucleotide sequence ID" value="NZ_CP026113.1"/>
</dbReference>
<accession>A0A2I8F3U0</accession>
<reference evidence="1 2" key="1">
    <citation type="submission" date="2018-01" db="EMBL/GenBank/DDBJ databases">
        <title>Species boundaries and ecological features among Paraburkholderia terrae DSMZ17804T, P. hospita DSMZ17164T and P. caribensis DSMZ13236T.</title>
        <authorList>
            <person name="Pratama A.A."/>
        </authorList>
    </citation>
    <scope>NUCLEOTIDE SEQUENCE [LARGE SCALE GENOMIC DNA]</scope>
    <source>
        <strain evidence="1 2">DSM 17804</strain>
    </source>
</reference>
<name>A0A2I8F3U0_9BURK</name>
<dbReference type="OrthoDB" id="9111805at2"/>
<dbReference type="EMBL" id="CP026113">
    <property type="protein sequence ID" value="AUT65734.1"/>
    <property type="molecule type" value="Genomic_DNA"/>
</dbReference>
<proteinExistence type="predicted"/>
<gene>
    <name evidence="1" type="ORF">C2L65_40270</name>
</gene>
<dbReference type="KEGG" id="pter:C2L65_40270"/>
<evidence type="ECO:0000313" key="2">
    <source>
        <dbReference type="Proteomes" id="UP000243502"/>
    </source>
</evidence>
<protein>
    <submittedName>
        <fullName evidence="1">Uncharacterized protein</fullName>
    </submittedName>
</protein>